<dbReference type="Pfam" id="PF07007">
    <property type="entry name" value="LprI"/>
    <property type="match status" value="1"/>
</dbReference>
<evidence type="ECO:0000256" key="1">
    <source>
        <dbReference type="SAM" id="Coils"/>
    </source>
</evidence>
<dbReference type="Gene3D" id="1.20.1270.180">
    <property type="match status" value="1"/>
</dbReference>
<name>A0ABU7GGL2_9SPHN</name>
<dbReference type="EMBL" id="JAZDQV010000008">
    <property type="protein sequence ID" value="MEE1877945.1"/>
    <property type="molecule type" value="Genomic_DNA"/>
</dbReference>
<gene>
    <name evidence="3" type="ORF">VRS74_09650</name>
</gene>
<dbReference type="Proteomes" id="UP001343492">
    <property type="component" value="Unassembled WGS sequence"/>
</dbReference>
<proteinExistence type="predicted"/>
<accession>A0ABU7GGL2</accession>
<organism evidence="3 4">
    <name type="scientific">Altererythrobacter litoralis</name>
    <dbReference type="NCBI Taxonomy" id="3113904"/>
    <lineage>
        <taxon>Bacteria</taxon>
        <taxon>Pseudomonadati</taxon>
        <taxon>Pseudomonadota</taxon>
        <taxon>Alphaproteobacteria</taxon>
        <taxon>Sphingomonadales</taxon>
        <taxon>Erythrobacteraceae</taxon>
        <taxon>Altererythrobacter</taxon>
    </lineage>
</organism>
<evidence type="ECO:0000259" key="2">
    <source>
        <dbReference type="Pfam" id="PF07007"/>
    </source>
</evidence>
<keyword evidence="1" id="KW-0175">Coiled coil</keyword>
<keyword evidence="4" id="KW-1185">Reference proteome</keyword>
<sequence length="289" mass="32248">MALFSMTGCSDLGLGIGEVECLTTDGHEAVFAVFKEQVERQLSDELKGEYRIDRGKIRASIKQLKFEIADVRTSKEDPNSTKKYCTGSLNVAFSASALDEADEALAAVEAGSVSDFADQYDYRRNANSFSIPIDYTVQPTDDNEVVFAEVEDGESAFEFISRLVGAQLLRTKVVNEQNERLRFEAEQAKAERDANAAVLAASLAEAKASNQLAEQAINATWRALSQETRDQLLLVQRAWIKKKDTTCRLEAAQSSVEDTEREIANLNCLARFNTDRTRFLESYLEYAYD</sequence>
<dbReference type="RefSeq" id="WP_354145046.1">
    <property type="nucleotide sequence ID" value="NZ_JAZDQV010000008.1"/>
</dbReference>
<dbReference type="InterPro" id="IPR009739">
    <property type="entry name" value="LprI-like_N"/>
</dbReference>
<reference evidence="3 4" key="1">
    <citation type="submission" date="2024-01" db="EMBL/GenBank/DDBJ databases">
        <title>The genome sequence of Erythrobacteraceae sp. strain 1XM1-14.</title>
        <authorList>
            <person name="Liu Y."/>
        </authorList>
    </citation>
    <scope>NUCLEOTIDE SEQUENCE [LARGE SCALE GENOMIC DNA]</scope>
    <source>
        <strain evidence="3 4">1XM1-14</strain>
    </source>
</reference>
<evidence type="ECO:0000313" key="3">
    <source>
        <dbReference type="EMBL" id="MEE1877945.1"/>
    </source>
</evidence>
<comment type="caution">
    <text evidence="3">The sequence shown here is derived from an EMBL/GenBank/DDBJ whole genome shotgun (WGS) entry which is preliminary data.</text>
</comment>
<protein>
    <submittedName>
        <fullName evidence="3">Lysozyme inhibitor LprI family protein</fullName>
    </submittedName>
</protein>
<feature type="domain" description="Lysozyme inhibitor LprI-like N-terminal" evidence="2">
    <location>
        <begin position="203"/>
        <end position="280"/>
    </location>
</feature>
<feature type="coiled-coil region" evidence="1">
    <location>
        <begin position="242"/>
        <end position="269"/>
    </location>
</feature>
<evidence type="ECO:0000313" key="4">
    <source>
        <dbReference type="Proteomes" id="UP001343492"/>
    </source>
</evidence>